<evidence type="ECO:0000259" key="3">
    <source>
        <dbReference type="Pfam" id="PF13505"/>
    </source>
</evidence>
<protein>
    <recommendedName>
        <fullName evidence="3">Outer membrane protein beta-barrel domain-containing protein</fullName>
    </recommendedName>
</protein>
<feature type="domain" description="Outer membrane protein beta-barrel" evidence="3">
    <location>
        <begin position="55"/>
        <end position="216"/>
    </location>
</feature>
<sequence>MGYVFFIYLCPRLEREIDNQNRFNRDYSHLKCYILVWRLRKINYQKVIEKMKKLFLVAAFAMVSAFASAQFAVGVHTLYGTDVANLGIGVRARYDINDQFRADGNFNYYFKKNGLEFWDINANLHYLFNITDRFAAYPLGGLGYVNASRSYDFPEYIGGKLVTTRRTDTDGRLGVNLGGGVDFQLTDDLYLNGEVKYQIASGYNQAVMSAGIVYKF</sequence>
<dbReference type="HOGENOM" id="CLU_111119_0_0_10"/>
<dbReference type="Gene3D" id="2.40.160.20">
    <property type="match status" value="1"/>
</dbReference>
<keyword evidence="2" id="KW-1133">Transmembrane helix</keyword>
<proteinExistence type="predicted"/>
<comment type="caution">
    <text evidence="4">The sequence shown here is derived from an EMBL/GenBank/DDBJ whole genome shotgun (WGS) entry which is preliminary data.</text>
</comment>
<dbReference type="InterPro" id="IPR011250">
    <property type="entry name" value="OMP/PagP_B-barrel"/>
</dbReference>
<evidence type="ECO:0000313" key="5">
    <source>
        <dbReference type="Proteomes" id="UP000027442"/>
    </source>
</evidence>
<dbReference type="AlphaFoldDB" id="A0A069QJD4"/>
<organism evidence="4 5">
    <name type="scientific">Hoylesella loescheii DSM 19665 = JCM 12249 = ATCC 15930</name>
    <dbReference type="NCBI Taxonomy" id="1122985"/>
    <lineage>
        <taxon>Bacteria</taxon>
        <taxon>Pseudomonadati</taxon>
        <taxon>Bacteroidota</taxon>
        <taxon>Bacteroidia</taxon>
        <taxon>Bacteroidales</taxon>
        <taxon>Prevotellaceae</taxon>
        <taxon>Hoylesella</taxon>
    </lineage>
</organism>
<dbReference type="PATRIC" id="fig|1122985.7.peg.950"/>
<keyword evidence="2" id="KW-0472">Membrane</keyword>
<keyword evidence="2" id="KW-0812">Transmembrane</keyword>
<accession>A0A069QJD4</accession>
<dbReference type="Pfam" id="PF13505">
    <property type="entry name" value="OMP_b-brl"/>
    <property type="match status" value="1"/>
</dbReference>
<dbReference type="InterPro" id="IPR027385">
    <property type="entry name" value="Beta-barrel_OMP"/>
</dbReference>
<dbReference type="eggNOG" id="COG3637">
    <property type="taxonomic scope" value="Bacteria"/>
</dbReference>
<keyword evidence="1" id="KW-0732">Signal</keyword>
<evidence type="ECO:0000256" key="1">
    <source>
        <dbReference type="ARBA" id="ARBA00022729"/>
    </source>
</evidence>
<name>A0A069QJD4_HOYLO</name>
<evidence type="ECO:0000313" key="4">
    <source>
        <dbReference type="EMBL" id="KDR52963.1"/>
    </source>
</evidence>
<gene>
    <name evidence="4" type="ORF">HMPREF1991_00918</name>
</gene>
<dbReference type="Proteomes" id="UP000027442">
    <property type="component" value="Unassembled WGS sequence"/>
</dbReference>
<feature type="transmembrane region" description="Helical" evidence="2">
    <location>
        <begin position="54"/>
        <end position="73"/>
    </location>
</feature>
<dbReference type="SUPFAM" id="SSF56925">
    <property type="entry name" value="OMPA-like"/>
    <property type="match status" value="1"/>
</dbReference>
<dbReference type="EMBL" id="JNGW01000035">
    <property type="protein sequence ID" value="KDR52963.1"/>
    <property type="molecule type" value="Genomic_DNA"/>
</dbReference>
<keyword evidence="5" id="KW-1185">Reference proteome</keyword>
<reference evidence="4 5" key="1">
    <citation type="submission" date="2013-08" db="EMBL/GenBank/DDBJ databases">
        <authorList>
            <person name="Weinstock G."/>
            <person name="Sodergren E."/>
            <person name="Wylie T."/>
            <person name="Fulton L."/>
            <person name="Fulton R."/>
            <person name="Fronick C."/>
            <person name="O'Laughlin M."/>
            <person name="Godfrey J."/>
            <person name="Miner T."/>
            <person name="Herter B."/>
            <person name="Appelbaum E."/>
            <person name="Cordes M."/>
            <person name="Lek S."/>
            <person name="Wollam A."/>
            <person name="Pepin K.H."/>
            <person name="Palsikar V.B."/>
            <person name="Mitreva M."/>
            <person name="Wilson R.K."/>
        </authorList>
    </citation>
    <scope>NUCLEOTIDE SEQUENCE [LARGE SCALE GENOMIC DNA]</scope>
    <source>
        <strain evidence="4 5">ATCC 15930</strain>
    </source>
</reference>
<evidence type="ECO:0000256" key="2">
    <source>
        <dbReference type="SAM" id="Phobius"/>
    </source>
</evidence>